<reference evidence="2 3" key="1">
    <citation type="journal article" date="2015" name="Biotechnol. Bioeng.">
        <title>Genome sequence and phenotypic characterization of Caulobacter segnis.</title>
        <authorList>
            <person name="Patel S."/>
            <person name="Fletcher B."/>
            <person name="Scott D.C."/>
            <person name="Ely B."/>
        </authorList>
    </citation>
    <scope>NUCLEOTIDE SEQUENCE [LARGE SCALE GENOMIC DNA]</scope>
    <source>
        <strain evidence="2 3">TK0059</strain>
    </source>
</reference>
<feature type="compositionally biased region" description="Low complexity" evidence="1">
    <location>
        <begin position="1"/>
        <end position="16"/>
    </location>
</feature>
<accession>A0ABM6TMU5</accession>
<feature type="region of interest" description="Disordered" evidence="1">
    <location>
        <begin position="1"/>
        <end position="35"/>
    </location>
</feature>
<dbReference type="Proteomes" id="UP000240527">
    <property type="component" value="Chromosome"/>
</dbReference>
<gene>
    <name evidence="2" type="ORF">B7G68_07315</name>
</gene>
<keyword evidence="3" id="KW-1185">Reference proteome</keyword>
<dbReference type="EMBL" id="CP027850">
    <property type="protein sequence ID" value="AVQ04367.1"/>
    <property type="molecule type" value="Genomic_DNA"/>
</dbReference>
<evidence type="ECO:0000313" key="3">
    <source>
        <dbReference type="Proteomes" id="UP000240527"/>
    </source>
</evidence>
<name>A0ABM6TMU5_9CAUL</name>
<evidence type="ECO:0000256" key="1">
    <source>
        <dbReference type="SAM" id="MobiDB-lite"/>
    </source>
</evidence>
<evidence type="ECO:0000313" key="2">
    <source>
        <dbReference type="EMBL" id="AVQ04367.1"/>
    </source>
</evidence>
<organism evidence="2 3">
    <name type="scientific">Caulobacter segnis</name>
    <dbReference type="NCBI Taxonomy" id="88688"/>
    <lineage>
        <taxon>Bacteria</taxon>
        <taxon>Pseudomonadati</taxon>
        <taxon>Pseudomonadota</taxon>
        <taxon>Alphaproteobacteria</taxon>
        <taxon>Caulobacterales</taxon>
        <taxon>Caulobacteraceae</taxon>
        <taxon>Caulobacter</taxon>
    </lineage>
</organism>
<protein>
    <submittedName>
        <fullName evidence="2">Uncharacterized protein</fullName>
    </submittedName>
</protein>
<sequence length="108" mass="11489">MAGASVLSISSIGSSSPYAYAGVSASTSSPIGEPSAKDEFLKFQSKSPAEKMRAMMLAKLGVTEEQLKAMPPEERKKIEDKLKDMVKQQVQNDIGKKGQTGLVADILA</sequence>
<proteinExistence type="predicted"/>